<evidence type="ECO:0000313" key="11">
    <source>
        <dbReference type="Proteomes" id="UP001318040"/>
    </source>
</evidence>
<dbReference type="GeneID" id="116947726"/>
<gene>
    <name evidence="10 12" type="primary">HAAO</name>
</gene>
<keyword evidence="6 10" id="KW-0223">Dioxygenase</keyword>
<keyword evidence="5 10" id="KW-0479">Metal-binding</keyword>
<feature type="binding site" evidence="10">
    <location>
        <position position="54"/>
    </location>
    <ligand>
        <name>Fe cation</name>
        <dbReference type="ChEBI" id="CHEBI:24875"/>
        <note>catalytic</note>
    </ligand>
</feature>
<dbReference type="GO" id="GO:0019805">
    <property type="term" value="P:quinolinate biosynthetic process"/>
    <property type="evidence" value="ECO:0007669"/>
    <property type="project" value="UniProtKB-UniRule"/>
</dbReference>
<dbReference type="GO" id="GO:0043420">
    <property type="term" value="P:anthranilate metabolic process"/>
    <property type="evidence" value="ECO:0007669"/>
    <property type="project" value="UniProtKB-UniRule"/>
</dbReference>
<feature type="binding site" evidence="10">
    <location>
        <position position="106"/>
    </location>
    <ligand>
        <name>substrate</name>
    </ligand>
</feature>
<feature type="binding site" evidence="10">
    <location>
        <position position="48"/>
    </location>
    <ligand>
        <name>Fe cation</name>
        <dbReference type="ChEBI" id="CHEBI:24875"/>
        <note>catalytic</note>
    </ligand>
</feature>
<feature type="binding site" evidence="10">
    <location>
        <position position="92"/>
    </location>
    <ligand>
        <name>Fe cation</name>
        <dbReference type="ChEBI" id="CHEBI:24875"/>
        <note>catalytic</note>
    </ligand>
</feature>
<evidence type="ECO:0000256" key="5">
    <source>
        <dbReference type="ARBA" id="ARBA00022723"/>
    </source>
</evidence>
<dbReference type="PANTHER" id="PTHR15497">
    <property type="entry name" value="3-HYDROXYANTHRANILATE 3,4-DIOXYGENASE"/>
    <property type="match status" value="1"/>
</dbReference>
<dbReference type="AlphaFoldDB" id="A0AAJ7TNB1"/>
<evidence type="ECO:0000313" key="12">
    <source>
        <dbReference type="RefSeq" id="XP_032819662.1"/>
    </source>
</evidence>
<evidence type="ECO:0000256" key="2">
    <source>
        <dbReference type="ARBA" id="ARBA00002752"/>
    </source>
</evidence>
<keyword evidence="7 10" id="KW-0560">Oxidoreductase</keyword>
<dbReference type="EC" id="1.13.11.6" evidence="10"/>
<keyword evidence="4 10" id="KW-0662">Pyridine nucleotide biosynthesis</keyword>
<dbReference type="GO" id="GO:0005737">
    <property type="term" value="C:cytoplasm"/>
    <property type="evidence" value="ECO:0007669"/>
    <property type="project" value="UniProtKB-SubCell"/>
</dbReference>
<protein>
    <recommendedName>
        <fullName evidence="10">3-hydroxyanthranilate 3,4-dioxygenase</fullName>
        <ecNumber evidence="10">1.13.11.6</ecNumber>
    </recommendedName>
    <alternativeName>
        <fullName evidence="10">3-hydroxyanthranilate oxygenase</fullName>
        <shortName evidence="10">3-HAO</shortName>
    </alternativeName>
    <alternativeName>
        <fullName evidence="10">3-hydroxyanthranilic acid dioxygenase</fullName>
        <shortName evidence="10">HAD</shortName>
    </alternativeName>
</protein>
<evidence type="ECO:0000256" key="9">
    <source>
        <dbReference type="ARBA" id="ARBA00052793"/>
    </source>
</evidence>
<dbReference type="KEGG" id="pmrn:116947726"/>
<feature type="binding site" evidence="10">
    <location>
        <position position="96"/>
    </location>
    <ligand>
        <name>substrate</name>
    </ligand>
</feature>
<dbReference type="InterPro" id="IPR010329">
    <property type="entry name" value="3hydroanth_dOase"/>
</dbReference>
<keyword evidence="3 10" id="KW-0963">Cytoplasm</keyword>
<dbReference type="Proteomes" id="UP001318040">
    <property type="component" value="Chromosome 31"/>
</dbReference>
<dbReference type="CTD" id="23498"/>
<organism evidence="11 12">
    <name type="scientific">Petromyzon marinus</name>
    <name type="common">Sea lamprey</name>
    <dbReference type="NCBI Taxonomy" id="7757"/>
    <lineage>
        <taxon>Eukaryota</taxon>
        <taxon>Metazoa</taxon>
        <taxon>Chordata</taxon>
        <taxon>Craniata</taxon>
        <taxon>Vertebrata</taxon>
        <taxon>Cyclostomata</taxon>
        <taxon>Hyperoartia</taxon>
        <taxon>Petromyzontiformes</taxon>
        <taxon>Petromyzontidae</taxon>
        <taxon>Petromyzon</taxon>
    </lineage>
</organism>
<comment type="cofactor">
    <cofactor evidence="1 10">
        <name>Fe(2+)</name>
        <dbReference type="ChEBI" id="CHEBI:29033"/>
    </cofactor>
</comment>
<evidence type="ECO:0000256" key="1">
    <source>
        <dbReference type="ARBA" id="ARBA00001954"/>
    </source>
</evidence>
<keyword evidence="11" id="KW-1185">Reference proteome</keyword>
<dbReference type="SUPFAM" id="SSF51182">
    <property type="entry name" value="RmlC-like cupins"/>
    <property type="match status" value="2"/>
</dbReference>
<evidence type="ECO:0000256" key="8">
    <source>
        <dbReference type="ARBA" id="ARBA00023004"/>
    </source>
</evidence>
<comment type="function">
    <text evidence="2 10">Catalyzes the oxidative ring opening of 3-hydroxyanthranilate to 2-amino-3-carboxymuconate semialdehyde, which spontaneously cyclizes to quinolinate.</text>
</comment>
<evidence type="ECO:0000256" key="6">
    <source>
        <dbReference type="ARBA" id="ARBA00022964"/>
    </source>
</evidence>
<dbReference type="CDD" id="cd06123">
    <property type="entry name" value="cupin_HAO"/>
    <property type="match status" value="1"/>
</dbReference>
<dbReference type="RefSeq" id="XP_032819662.1">
    <property type="nucleotide sequence ID" value="XM_032963771.1"/>
</dbReference>
<dbReference type="GO" id="GO:0008198">
    <property type="term" value="F:ferrous iron binding"/>
    <property type="evidence" value="ECO:0007669"/>
    <property type="project" value="UniProtKB-UniRule"/>
</dbReference>
<proteinExistence type="inferred from homology"/>
<reference evidence="12" key="1">
    <citation type="submission" date="2025-08" db="UniProtKB">
        <authorList>
            <consortium name="RefSeq"/>
        </authorList>
    </citation>
    <scope>IDENTIFICATION</scope>
    <source>
        <tissue evidence="12">Sperm</tissue>
    </source>
</reference>
<comment type="similarity">
    <text evidence="10">Belongs to the 3-HAO family.</text>
</comment>
<dbReference type="InterPro" id="IPR014710">
    <property type="entry name" value="RmlC-like_jellyroll"/>
</dbReference>
<feature type="region of interest" description="Domain A (catalytic)" evidence="10">
    <location>
        <begin position="1"/>
        <end position="164"/>
    </location>
</feature>
<dbReference type="Pfam" id="PF06052">
    <property type="entry name" value="3-HAO"/>
    <property type="match status" value="1"/>
</dbReference>
<dbReference type="NCBIfam" id="TIGR03037">
    <property type="entry name" value="anthran_nbaC"/>
    <property type="match status" value="1"/>
</dbReference>
<dbReference type="GO" id="GO:0006569">
    <property type="term" value="P:L-tryptophan catabolic process"/>
    <property type="evidence" value="ECO:0007669"/>
    <property type="project" value="UniProtKB-UniRule"/>
</dbReference>
<evidence type="ECO:0000256" key="10">
    <source>
        <dbReference type="HAMAP-Rule" id="MF_03019"/>
    </source>
</evidence>
<dbReference type="PANTHER" id="PTHR15497:SF1">
    <property type="entry name" value="3-HYDROXYANTHRANILATE 3,4-DIOXYGENASE"/>
    <property type="match status" value="1"/>
</dbReference>
<dbReference type="Gene3D" id="2.60.120.10">
    <property type="entry name" value="Jelly Rolls"/>
    <property type="match status" value="1"/>
</dbReference>
<name>A0AAJ7TNB1_PETMA</name>
<accession>A0AAJ7TNB1</accession>
<dbReference type="HAMAP" id="MF_00825">
    <property type="entry name" value="3_HAO"/>
    <property type="match status" value="1"/>
</dbReference>
<comment type="subcellular location">
    <subcellularLocation>
        <location evidence="10">Cytoplasm</location>
    </subcellularLocation>
</comment>
<dbReference type="FunFam" id="2.60.120.10:FF:000077">
    <property type="entry name" value="3-hydroxyanthranilate 3,4-dioxygenase"/>
    <property type="match status" value="1"/>
</dbReference>
<dbReference type="InterPro" id="IPR011051">
    <property type="entry name" value="RmlC_Cupin_sf"/>
</dbReference>
<feature type="binding site" evidence="10">
    <location>
        <position position="44"/>
    </location>
    <ligand>
        <name>O2</name>
        <dbReference type="ChEBI" id="CHEBI:15379"/>
    </ligand>
</feature>
<sequence>MELQVVAVRRWIEENSRFFTPPVCNKLMHAAQLKVMFVGGLNQREDYHIEEGEELFFQIKGDMCLKIMERGQRRDIHIKEGEMFLLPARVPHSPQRRAGTMGLVIERERQESELDGLRYYVDGSQEVLFERWFRCEDLVTQLAPIIKEFFTSEQCRTRTPLTAAQRVDPPFPLEVEREVEPPLPFSPWLQRQRVNLLEGRAQRPFKGRYETQLKIYGAGQSEGDGEEADTWIWQMEGTSRVAVGDVTLPLGPDDSLLIPAGTRYQWKRDVGCTSLYLVQNPSRKLPYNSH</sequence>
<evidence type="ECO:0000256" key="4">
    <source>
        <dbReference type="ARBA" id="ARBA00022642"/>
    </source>
</evidence>
<comment type="pathway">
    <text evidence="10">Cofactor biosynthesis; NAD(+) biosynthesis; quinolinate from L-kynurenine: step 3/3.</text>
</comment>
<dbReference type="GO" id="GO:0000334">
    <property type="term" value="F:3-hydroxyanthranilate 3,4-dioxygenase activity"/>
    <property type="evidence" value="ECO:0007669"/>
    <property type="project" value="UniProtKB-UniRule"/>
</dbReference>
<keyword evidence="8 10" id="KW-0408">Iron</keyword>
<evidence type="ECO:0000256" key="7">
    <source>
        <dbReference type="ARBA" id="ARBA00023002"/>
    </source>
</evidence>
<comment type="caution">
    <text evidence="10">Lacks conserved residue(s) required for the propagation of feature annotation.</text>
</comment>
<feature type="region of interest" description="Domain B" evidence="10">
    <location>
        <begin position="164"/>
        <end position="290"/>
    </location>
</feature>
<comment type="subunit">
    <text evidence="10">Monomer.</text>
</comment>
<evidence type="ECO:0000256" key="3">
    <source>
        <dbReference type="ARBA" id="ARBA00022490"/>
    </source>
</evidence>
<feature type="binding site" evidence="10">
    <location>
        <position position="54"/>
    </location>
    <ligand>
        <name>substrate</name>
    </ligand>
</feature>
<dbReference type="GO" id="GO:0034354">
    <property type="term" value="P:'de novo' NAD+ biosynthetic process from L-tryptophan"/>
    <property type="evidence" value="ECO:0007669"/>
    <property type="project" value="UniProtKB-UniRule"/>
</dbReference>
<comment type="catalytic activity">
    <reaction evidence="9 10">
        <text>3-hydroxyanthranilate + O2 = (2Z,4Z)-2-amino-3-carboxymuconate 6-semialdehyde</text>
        <dbReference type="Rhea" id="RHEA:17953"/>
        <dbReference type="ChEBI" id="CHEBI:15379"/>
        <dbReference type="ChEBI" id="CHEBI:36559"/>
        <dbReference type="ChEBI" id="CHEBI:77612"/>
        <dbReference type="EC" id="1.13.11.6"/>
    </reaction>
</comment>